<dbReference type="GO" id="GO:0000177">
    <property type="term" value="C:cytoplasmic exosome (RNase complex)"/>
    <property type="evidence" value="ECO:0007669"/>
    <property type="project" value="TreeGrafter"/>
</dbReference>
<organism evidence="7 8">
    <name type="scientific">Ancylostoma ceylanicum</name>
    <dbReference type="NCBI Taxonomy" id="53326"/>
    <lineage>
        <taxon>Eukaryota</taxon>
        <taxon>Metazoa</taxon>
        <taxon>Ecdysozoa</taxon>
        <taxon>Nematoda</taxon>
        <taxon>Chromadorea</taxon>
        <taxon>Rhabditida</taxon>
        <taxon>Rhabditina</taxon>
        <taxon>Rhabditomorpha</taxon>
        <taxon>Strongyloidea</taxon>
        <taxon>Ancylostomatidae</taxon>
        <taxon>Ancylostomatinae</taxon>
        <taxon>Ancylostoma</taxon>
    </lineage>
</organism>
<protein>
    <recommendedName>
        <fullName evidence="6">S1 motif domain-containing protein</fullName>
    </recommendedName>
</protein>
<dbReference type="InterPro" id="IPR003029">
    <property type="entry name" value="S1_domain"/>
</dbReference>
<evidence type="ECO:0000313" key="8">
    <source>
        <dbReference type="Proteomes" id="UP000054495"/>
    </source>
</evidence>
<dbReference type="InterPro" id="IPR036612">
    <property type="entry name" value="KH_dom_type_1_sf"/>
</dbReference>
<dbReference type="GO" id="GO:0000176">
    <property type="term" value="C:nuclear exosome (RNase complex)"/>
    <property type="evidence" value="ECO:0007669"/>
    <property type="project" value="TreeGrafter"/>
</dbReference>
<dbReference type="SMART" id="SM00316">
    <property type="entry name" value="S1"/>
    <property type="match status" value="1"/>
</dbReference>
<evidence type="ECO:0000259" key="6">
    <source>
        <dbReference type="PROSITE" id="PS50126"/>
    </source>
</evidence>
<dbReference type="Proteomes" id="UP000054495">
    <property type="component" value="Unassembled WGS sequence"/>
</dbReference>
<dbReference type="InterPro" id="IPR012340">
    <property type="entry name" value="NA-bd_OB-fold"/>
</dbReference>
<comment type="subcellular location">
    <subcellularLocation>
        <location evidence="1">Nucleus</location>
    </subcellularLocation>
</comment>
<dbReference type="InterPro" id="IPR004088">
    <property type="entry name" value="KH_dom_type_1"/>
</dbReference>
<dbReference type="Gene3D" id="2.40.50.100">
    <property type="match status" value="1"/>
</dbReference>
<evidence type="ECO:0000256" key="4">
    <source>
        <dbReference type="ARBA" id="ARBA00022884"/>
    </source>
</evidence>
<proteinExistence type="inferred from homology"/>
<dbReference type="InterPro" id="IPR026699">
    <property type="entry name" value="Exosome_RNA_bind1/RRP40/RRP4"/>
</dbReference>
<evidence type="ECO:0000256" key="1">
    <source>
        <dbReference type="ARBA" id="ARBA00004123"/>
    </source>
</evidence>
<evidence type="ECO:0000313" key="7">
    <source>
        <dbReference type="EMBL" id="EPB71023.1"/>
    </source>
</evidence>
<dbReference type="PROSITE" id="PS50126">
    <property type="entry name" value="S1"/>
    <property type="match status" value="1"/>
</dbReference>
<dbReference type="InterPro" id="IPR048565">
    <property type="entry name" value="S1_RRP4"/>
</dbReference>
<dbReference type="SUPFAM" id="SSF50249">
    <property type="entry name" value="Nucleic acid-binding proteins"/>
    <property type="match status" value="1"/>
</dbReference>
<dbReference type="Gene3D" id="2.40.50.140">
    <property type="entry name" value="Nucleic acid-binding proteins"/>
    <property type="match status" value="1"/>
</dbReference>
<accession>A0A0D6LIJ7</accession>
<keyword evidence="4" id="KW-0694">RNA-binding</keyword>
<dbReference type="GO" id="GO:0071038">
    <property type="term" value="P:TRAMP-dependent tRNA surveillance pathway"/>
    <property type="evidence" value="ECO:0007669"/>
    <property type="project" value="TreeGrafter"/>
</dbReference>
<dbReference type="PANTHER" id="PTHR21321:SF4">
    <property type="entry name" value="EXOSOME COMPLEX COMPONENT RRP4"/>
    <property type="match status" value="1"/>
</dbReference>
<comment type="similarity">
    <text evidence="2">Belongs to the RRP4 family.</text>
</comment>
<dbReference type="SUPFAM" id="SSF54791">
    <property type="entry name" value="Eukaryotic type KH-domain (KH-domain type I)"/>
    <property type="match status" value="1"/>
</dbReference>
<dbReference type="AlphaFoldDB" id="A0A0D6LIJ7"/>
<dbReference type="CDD" id="cd22525">
    <property type="entry name" value="KH-I_Rrp4_eukar"/>
    <property type="match status" value="1"/>
</dbReference>
<dbReference type="SUPFAM" id="SSF110324">
    <property type="entry name" value="Ribosomal L27 protein-like"/>
    <property type="match status" value="1"/>
</dbReference>
<feature type="domain" description="S1 motif" evidence="6">
    <location>
        <begin position="82"/>
        <end position="160"/>
    </location>
</feature>
<dbReference type="EMBL" id="KE125141">
    <property type="protein sequence ID" value="EPB71023.1"/>
    <property type="molecule type" value="Genomic_DNA"/>
</dbReference>
<keyword evidence="8" id="KW-1185">Reference proteome</keyword>
<keyword evidence="3" id="KW-0271">Exosome</keyword>
<dbReference type="GO" id="GO:0000467">
    <property type="term" value="P:exonucleolytic trimming to generate mature 3'-end of 5.8S rRNA from tricistronic rRNA transcript (SSU-rRNA, 5.8S rRNA, LSU-rRNA)"/>
    <property type="evidence" value="ECO:0007669"/>
    <property type="project" value="TreeGrafter"/>
</dbReference>
<dbReference type="CDD" id="cd05789">
    <property type="entry name" value="S1_Rrp4"/>
    <property type="match status" value="1"/>
</dbReference>
<feature type="region of interest" description="Disordered" evidence="5">
    <location>
        <begin position="1"/>
        <end position="22"/>
    </location>
</feature>
<gene>
    <name evidence="7" type="ORF">ANCCEY_09882</name>
</gene>
<dbReference type="PANTHER" id="PTHR21321">
    <property type="entry name" value="PNAS-3 RELATED"/>
    <property type="match status" value="1"/>
</dbReference>
<dbReference type="GO" id="GO:0071035">
    <property type="term" value="P:nuclear polyadenylation-dependent rRNA catabolic process"/>
    <property type="evidence" value="ECO:0007669"/>
    <property type="project" value="TreeGrafter"/>
</dbReference>
<reference evidence="7 8" key="1">
    <citation type="submission" date="2013-05" db="EMBL/GenBank/DDBJ databases">
        <title>Draft genome of the parasitic nematode Anyclostoma ceylanicum.</title>
        <authorList>
            <person name="Mitreva M."/>
        </authorList>
    </citation>
    <scope>NUCLEOTIDE SEQUENCE [LARGE SCALE GENOMIC DNA]</scope>
</reference>
<dbReference type="Pfam" id="PF21266">
    <property type="entry name" value="S1_RRP4"/>
    <property type="match status" value="1"/>
</dbReference>
<evidence type="ECO:0000256" key="2">
    <source>
        <dbReference type="ARBA" id="ARBA00009155"/>
    </source>
</evidence>
<dbReference type="GO" id="GO:0071051">
    <property type="term" value="P:poly(A)-dependent snoRNA 3'-end processing"/>
    <property type="evidence" value="ECO:0007669"/>
    <property type="project" value="TreeGrafter"/>
</dbReference>
<sequence>MSILVTAPPPLRCRSDSSEQNTSSADFVHCGRLLAHDGNALSGHGTFVAADQLLASVSGSKVQYSQLYMVEPYKSKYFPKVGDVVVGRIISVQKARWKVDVNYRMSAILHLNNVNLPGGELRRKGLEDEVAMTEHLVVGDMVTAEVQQIKTKGQLQLHTRNLKYGKLGQGILVKVFPSLVKPQKEYMHELFGVGVIIGCNGSIWISAGMSSDPDGGYSQDIISAIPMDKRLSMVRVAACIRLLSKNLICIYDVSIIAAYRSSLSYKIKDLARAEISALLIPKVKQLIFDEEKQREQEAANEKIGRHPLV</sequence>
<dbReference type="GO" id="GO:0003723">
    <property type="term" value="F:RNA binding"/>
    <property type="evidence" value="ECO:0007669"/>
    <property type="project" value="UniProtKB-KW"/>
</dbReference>
<evidence type="ECO:0000256" key="3">
    <source>
        <dbReference type="ARBA" id="ARBA00022835"/>
    </source>
</evidence>
<name>A0A0D6LIJ7_9BILA</name>
<dbReference type="GO" id="GO:0071034">
    <property type="term" value="P:CUT catabolic process"/>
    <property type="evidence" value="ECO:0007669"/>
    <property type="project" value="TreeGrafter"/>
</dbReference>
<dbReference type="GO" id="GO:0034475">
    <property type="term" value="P:U4 snRNA 3'-end processing"/>
    <property type="evidence" value="ECO:0007669"/>
    <property type="project" value="TreeGrafter"/>
</dbReference>
<evidence type="ECO:0000256" key="5">
    <source>
        <dbReference type="SAM" id="MobiDB-lite"/>
    </source>
</evidence>
<dbReference type="Pfam" id="PF15985">
    <property type="entry name" value="KH_6"/>
    <property type="match status" value="1"/>
</dbReference>